<reference evidence="5 6" key="1">
    <citation type="submission" date="2020-03" db="EMBL/GenBank/DDBJ databases">
        <title>WGS of actinomycetes isolated from Thailand.</title>
        <authorList>
            <person name="Thawai C."/>
        </authorList>
    </citation>
    <scope>NUCLEOTIDE SEQUENCE [LARGE SCALE GENOMIC DNA]</scope>
    <source>
        <strain evidence="5 6">PRB2-1</strain>
    </source>
</reference>
<keyword evidence="1" id="KW-0596">Phosphopantetheine</keyword>
<dbReference type="PANTHER" id="PTHR45527:SF1">
    <property type="entry name" value="FATTY ACID SYNTHASE"/>
    <property type="match status" value="1"/>
</dbReference>
<keyword evidence="6" id="KW-1185">Reference proteome</keyword>
<feature type="region of interest" description="Disordered" evidence="3">
    <location>
        <begin position="131"/>
        <end position="150"/>
    </location>
</feature>
<dbReference type="Pfam" id="PF00550">
    <property type="entry name" value="PP-binding"/>
    <property type="match status" value="1"/>
</dbReference>
<protein>
    <recommendedName>
        <fullName evidence="4">Carrier domain-containing protein</fullName>
    </recommendedName>
</protein>
<dbReference type="SMART" id="SM00823">
    <property type="entry name" value="PKS_PP"/>
    <property type="match status" value="1"/>
</dbReference>
<evidence type="ECO:0000313" key="6">
    <source>
        <dbReference type="Proteomes" id="UP000734511"/>
    </source>
</evidence>
<evidence type="ECO:0000256" key="2">
    <source>
        <dbReference type="ARBA" id="ARBA00022553"/>
    </source>
</evidence>
<dbReference type="PANTHER" id="PTHR45527">
    <property type="entry name" value="NONRIBOSOMAL PEPTIDE SYNTHETASE"/>
    <property type="match status" value="1"/>
</dbReference>
<evidence type="ECO:0000313" key="5">
    <source>
        <dbReference type="EMBL" id="NJP43565.1"/>
    </source>
</evidence>
<dbReference type="InterPro" id="IPR001031">
    <property type="entry name" value="Thioesterase"/>
</dbReference>
<dbReference type="PROSITE" id="PS50075">
    <property type="entry name" value="CARRIER"/>
    <property type="match status" value="1"/>
</dbReference>
<gene>
    <name evidence="5" type="ORF">HCN08_09155</name>
</gene>
<dbReference type="SUPFAM" id="SSF53474">
    <property type="entry name" value="alpha/beta-Hydrolases"/>
    <property type="match status" value="1"/>
</dbReference>
<dbReference type="InterPro" id="IPR029058">
    <property type="entry name" value="AB_hydrolase_fold"/>
</dbReference>
<dbReference type="InterPro" id="IPR009081">
    <property type="entry name" value="PP-bd_ACP"/>
</dbReference>
<comment type="caution">
    <text evidence="5">The sequence shown here is derived from an EMBL/GenBank/DDBJ whole genome shotgun (WGS) entry which is preliminary data.</text>
</comment>
<dbReference type="InterPro" id="IPR020806">
    <property type="entry name" value="PKS_PP-bd"/>
</dbReference>
<feature type="compositionally biased region" description="Gly residues" evidence="3">
    <location>
        <begin position="131"/>
        <end position="141"/>
    </location>
</feature>
<evidence type="ECO:0000259" key="4">
    <source>
        <dbReference type="PROSITE" id="PS50075"/>
    </source>
</evidence>
<accession>A0ABX0ZI87</accession>
<feature type="domain" description="Carrier" evidence="4">
    <location>
        <begin position="12"/>
        <end position="85"/>
    </location>
</feature>
<dbReference type="InterPro" id="IPR036736">
    <property type="entry name" value="ACP-like_sf"/>
</dbReference>
<dbReference type="EMBL" id="JAATEJ010000005">
    <property type="protein sequence ID" value="NJP43565.1"/>
    <property type="molecule type" value="Genomic_DNA"/>
</dbReference>
<organism evidence="5 6">
    <name type="scientific">Actinacidiphila epipremni</name>
    <dbReference type="NCBI Taxonomy" id="2053013"/>
    <lineage>
        <taxon>Bacteria</taxon>
        <taxon>Bacillati</taxon>
        <taxon>Actinomycetota</taxon>
        <taxon>Actinomycetes</taxon>
        <taxon>Kitasatosporales</taxon>
        <taxon>Streptomycetaceae</taxon>
        <taxon>Actinacidiphila</taxon>
    </lineage>
</organism>
<evidence type="ECO:0000256" key="3">
    <source>
        <dbReference type="SAM" id="MobiDB-lite"/>
    </source>
</evidence>
<dbReference type="Gene3D" id="1.10.1200.10">
    <property type="entry name" value="ACP-like"/>
    <property type="match status" value="1"/>
</dbReference>
<keyword evidence="2" id="KW-0597">Phosphoprotein</keyword>
<dbReference type="SUPFAM" id="SSF47336">
    <property type="entry name" value="ACP-like"/>
    <property type="match status" value="1"/>
</dbReference>
<proteinExistence type="predicted"/>
<dbReference type="RefSeq" id="WP_167982431.1">
    <property type="nucleotide sequence ID" value="NZ_JAATEJ010000005.1"/>
</dbReference>
<name>A0ABX0ZI87_9ACTN</name>
<evidence type="ECO:0000256" key="1">
    <source>
        <dbReference type="ARBA" id="ARBA00022450"/>
    </source>
</evidence>
<dbReference type="Proteomes" id="UP000734511">
    <property type="component" value="Unassembled WGS sequence"/>
</dbReference>
<sequence>MTRAVSGLPAGLPTYAVETLMCSLWSGYFGRPVEPDDDFFDLGGDSLAVLDIVPAAREHGLELRASQALRHPTPARLAEALTAPEPGRPAPRRLLDLVTAALDGAAAGEAAVGGALDEAAAGRPGLGDGSAAGGAVEGAGGAEPPEAGAGRPLFVVHSDSHRAAEHAALLRFGLGRPVQGVRLPGLDGTVTDGPGVVRAAGRVAEAVRARQPGGPVALAGFGLGAVFAYEAACALSAAGRRVEPLVLVSPALPGAPVPPRSTLAAERVAVLGARFGLGDDDGPRELLERAHAAGWFTDVASAADLVAAQAAWVELTAAVAGHRPGGFAGRALLAADATRLAAAEEVWRPALGPVEVCRLEHGLRSPTGALRDPRLAAALRKECGA</sequence>
<dbReference type="Gene3D" id="3.40.50.1820">
    <property type="entry name" value="alpha/beta hydrolase"/>
    <property type="match status" value="1"/>
</dbReference>
<dbReference type="Pfam" id="PF00975">
    <property type="entry name" value="Thioesterase"/>
    <property type="match status" value="1"/>
</dbReference>